<keyword evidence="1" id="KW-1133">Transmembrane helix</keyword>
<protein>
    <submittedName>
        <fullName evidence="2">Uncharacterized protein</fullName>
    </submittedName>
</protein>
<sequence>QGSSDWRPFVLGFSSDLKENPSKLVINVVLPGKGTVWLSALRLRQHDPGEDTLRAEGPSAWWSDRTGGLIGGLGGTIFGCLAALVGVLGGLGKARRLVTSLLAACCLFGVAGLAVGVAALASGQPYGVYYPLLLGGGVLSVICGVLIPVLLRRYAELELRKIQAMDAG</sequence>
<accession>A0A0F9JHI1</accession>
<reference evidence="2" key="1">
    <citation type="journal article" date="2015" name="Nature">
        <title>Complex archaea that bridge the gap between prokaryotes and eukaryotes.</title>
        <authorList>
            <person name="Spang A."/>
            <person name="Saw J.H."/>
            <person name="Jorgensen S.L."/>
            <person name="Zaremba-Niedzwiedzka K."/>
            <person name="Martijn J."/>
            <person name="Lind A.E."/>
            <person name="van Eijk R."/>
            <person name="Schleper C."/>
            <person name="Guy L."/>
            <person name="Ettema T.J."/>
        </authorList>
    </citation>
    <scope>NUCLEOTIDE SEQUENCE</scope>
</reference>
<evidence type="ECO:0000313" key="2">
    <source>
        <dbReference type="EMBL" id="KKM69309.1"/>
    </source>
</evidence>
<gene>
    <name evidence="2" type="ORF">LCGC14_1452130</name>
</gene>
<keyword evidence="1" id="KW-0472">Membrane</keyword>
<name>A0A0F9JHI1_9ZZZZ</name>
<feature type="transmembrane region" description="Helical" evidence="1">
    <location>
        <begin position="69"/>
        <end position="89"/>
    </location>
</feature>
<comment type="caution">
    <text evidence="2">The sequence shown here is derived from an EMBL/GenBank/DDBJ whole genome shotgun (WGS) entry which is preliminary data.</text>
</comment>
<feature type="non-terminal residue" evidence="2">
    <location>
        <position position="1"/>
    </location>
</feature>
<keyword evidence="1" id="KW-0812">Transmembrane</keyword>
<organism evidence="2">
    <name type="scientific">marine sediment metagenome</name>
    <dbReference type="NCBI Taxonomy" id="412755"/>
    <lineage>
        <taxon>unclassified sequences</taxon>
        <taxon>metagenomes</taxon>
        <taxon>ecological metagenomes</taxon>
    </lineage>
</organism>
<feature type="transmembrane region" description="Helical" evidence="1">
    <location>
        <begin position="128"/>
        <end position="151"/>
    </location>
</feature>
<feature type="transmembrane region" description="Helical" evidence="1">
    <location>
        <begin position="101"/>
        <end position="122"/>
    </location>
</feature>
<dbReference type="EMBL" id="LAZR01010011">
    <property type="protein sequence ID" value="KKM69309.1"/>
    <property type="molecule type" value="Genomic_DNA"/>
</dbReference>
<proteinExistence type="predicted"/>
<dbReference type="AlphaFoldDB" id="A0A0F9JHI1"/>
<evidence type="ECO:0000256" key="1">
    <source>
        <dbReference type="SAM" id="Phobius"/>
    </source>
</evidence>